<dbReference type="InterPro" id="IPR046347">
    <property type="entry name" value="bZIP_sf"/>
</dbReference>
<dbReference type="EMBL" id="AJWJ01000256">
    <property type="protein sequence ID" value="KAF2072701.1"/>
    <property type="molecule type" value="Genomic_DNA"/>
</dbReference>
<evidence type="ECO:0000313" key="9">
    <source>
        <dbReference type="EMBL" id="KAF2072701.1"/>
    </source>
</evidence>
<dbReference type="PROSITE" id="PS50217">
    <property type="entry name" value="BZIP"/>
    <property type="match status" value="1"/>
</dbReference>
<feature type="compositionally biased region" description="Polar residues" evidence="7">
    <location>
        <begin position="128"/>
        <end position="143"/>
    </location>
</feature>
<feature type="compositionally biased region" description="Polar residues" evidence="7">
    <location>
        <begin position="587"/>
        <end position="601"/>
    </location>
</feature>
<reference evidence="9" key="1">
    <citation type="submission" date="2020-01" db="EMBL/GenBank/DDBJ databases">
        <title>Development of genomics and gene disruption for Polysphondylium violaceum indicates a role for the polyketide synthase stlB in stalk morphogenesis.</title>
        <authorList>
            <person name="Narita B."/>
            <person name="Kawabe Y."/>
            <person name="Kin K."/>
            <person name="Saito T."/>
            <person name="Gibbs R."/>
            <person name="Kuspa A."/>
            <person name="Muzny D."/>
            <person name="Queller D."/>
            <person name="Richards S."/>
            <person name="Strassman J."/>
            <person name="Sucgang R."/>
            <person name="Worley K."/>
            <person name="Schaap P."/>
        </authorList>
    </citation>
    <scope>NUCLEOTIDE SEQUENCE</scope>
    <source>
        <strain evidence="9">QSvi11</strain>
    </source>
</reference>
<protein>
    <recommendedName>
        <fullName evidence="8">BZIP domain-containing protein</fullName>
    </recommendedName>
</protein>
<dbReference type="PANTHER" id="PTHR46004:SF3">
    <property type="entry name" value="CYCLIC AMP RESPONSE ELEMENT-BINDING PROTEIN A"/>
    <property type="match status" value="1"/>
</dbReference>
<proteinExistence type="predicted"/>
<dbReference type="GO" id="GO:0000981">
    <property type="term" value="F:DNA-binding transcription factor activity, RNA polymerase II-specific"/>
    <property type="evidence" value="ECO:0007669"/>
    <property type="project" value="TreeGrafter"/>
</dbReference>
<feature type="compositionally biased region" description="Low complexity" evidence="7">
    <location>
        <begin position="295"/>
        <end position="306"/>
    </location>
</feature>
<dbReference type="OrthoDB" id="21109at2759"/>
<dbReference type="CDD" id="cd14704">
    <property type="entry name" value="bZIP_HY5-like"/>
    <property type="match status" value="1"/>
</dbReference>
<evidence type="ECO:0000256" key="4">
    <source>
        <dbReference type="ARBA" id="ARBA00023163"/>
    </source>
</evidence>
<feature type="region of interest" description="Disordered" evidence="7">
    <location>
        <begin position="587"/>
        <end position="611"/>
    </location>
</feature>
<feature type="domain" description="BZIP" evidence="8">
    <location>
        <begin position="372"/>
        <end position="435"/>
    </location>
</feature>
<organism evidence="9 10">
    <name type="scientific">Polysphondylium violaceum</name>
    <dbReference type="NCBI Taxonomy" id="133409"/>
    <lineage>
        <taxon>Eukaryota</taxon>
        <taxon>Amoebozoa</taxon>
        <taxon>Evosea</taxon>
        <taxon>Eumycetozoa</taxon>
        <taxon>Dictyostelia</taxon>
        <taxon>Dictyosteliales</taxon>
        <taxon>Dictyosteliaceae</taxon>
        <taxon>Polysphondylium</taxon>
    </lineage>
</organism>
<sequence length="611" mass="69252">MMASTEWLIDTNQNNQQHVGHNILGFSSQWLNTTLGETTNNLNTSQKISKLSTGLDGTQSPSYFLNLSDANAVQLQHHQQMINNNSSNDYVYNSDDSFHNSSSASINNNISNLNDHFSNAPISPVPSYHSSAQSSPTQETQYIPSSPSASYTESSPVQHFQVANYNSLKQTMLVPDNNSNPDFNIIYNFVAQNNPIKPEDSLLIPLEQQQQQQHFISTQNQSYIPQPIFQQQQQQQPVQIMNTTPIQQQQQQQPIQDNNQDLQDYIEQPFSKDTFINQLKSMVPTFSEANFENYSSESQQSESSQESDYEIKDRNISKKKRGRADAEEEEIDISGVTVLNKDQVLKLTSKEIEEYVSKLKLNHALTAAEEKELKKQRRLVKNREYASQSRSRRKVYVENIEQKLQKSNTDNNSIKTQLQMMKEENKALKKQLYSITSTFKSNPSLAEAFGKIFQVGNTPTKAAASVTLFVFIFLFSFTLLMPTQPTFSPYNLQEKSFTKRNLLSLDMQEPTMYDSDSYLKIKEIVIQETKSCIDSMFGKLAIKEQELEERGKAMEKELLRASQQQTFALGSSSSSVVIESPTANIEQSVEKNQSCSPTSLICDSPPLSPLN</sequence>
<dbReference type="Pfam" id="PF03131">
    <property type="entry name" value="bZIP_Maf"/>
    <property type="match status" value="1"/>
</dbReference>
<evidence type="ECO:0000256" key="1">
    <source>
        <dbReference type="ARBA" id="ARBA00004123"/>
    </source>
</evidence>
<dbReference type="SUPFAM" id="SSF57959">
    <property type="entry name" value="Leucine zipper domain"/>
    <property type="match status" value="1"/>
</dbReference>
<name>A0A8J4Q1G6_9MYCE</name>
<dbReference type="InterPro" id="IPR004827">
    <property type="entry name" value="bZIP"/>
</dbReference>
<evidence type="ECO:0000256" key="2">
    <source>
        <dbReference type="ARBA" id="ARBA00023015"/>
    </source>
</evidence>
<keyword evidence="10" id="KW-1185">Reference proteome</keyword>
<feature type="region of interest" description="Disordered" evidence="7">
    <location>
        <begin position="293"/>
        <end position="329"/>
    </location>
</feature>
<dbReference type="GO" id="GO:0005634">
    <property type="term" value="C:nucleus"/>
    <property type="evidence" value="ECO:0007669"/>
    <property type="project" value="UniProtKB-SubCell"/>
</dbReference>
<dbReference type="Gene3D" id="1.20.5.170">
    <property type="match status" value="1"/>
</dbReference>
<dbReference type="Proteomes" id="UP000695562">
    <property type="component" value="Unassembled WGS sequence"/>
</dbReference>
<dbReference type="InterPro" id="IPR004826">
    <property type="entry name" value="bZIP_Maf"/>
</dbReference>
<keyword evidence="6" id="KW-0175">Coiled coil</keyword>
<keyword evidence="5" id="KW-0539">Nucleus</keyword>
<dbReference type="AlphaFoldDB" id="A0A8J4Q1G6"/>
<keyword evidence="3" id="KW-0238">DNA-binding</keyword>
<dbReference type="SMART" id="SM00338">
    <property type="entry name" value="BRLZ"/>
    <property type="match status" value="1"/>
</dbReference>
<feature type="coiled-coil region" evidence="6">
    <location>
        <begin position="397"/>
        <end position="431"/>
    </location>
</feature>
<evidence type="ECO:0000259" key="8">
    <source>
        <dbReference type="PROSITE" id="PS50217"/>
    </source>
</evidence>
<evidence type="ECO:0000313" key="10">
    <source>
        <dbReference type="Proteomes" id="UP000695562"/>
    </source>
</evidence>
<keyword evidence="2" id="KW-0805">Transcription regulation</keyword>
<gene>
    <name evidence="9" type="ORF">CYY_005981</name>
</gene>
<accession>A0A8J4Q1G6</accession>
<comment type="subcellular location">
    <subcellularLocation>
        <location evidence="1">Nucleus</location>
    </subcellularLocation>
</comment>
<feature type="region of interest" description="Disordered" evidence="7">
    <location>
        <begin position="117"/>
        <end position="155"/>
    </location>
</feature>
<evidence type="ECO:0000256" key="3">
    <source>
        <dbReference type="ARBA" id="ARBA00023125"/>
    </source>
</evidence>
<evidence type="ECO:0000256" key="5">
    <source>
        <dbReference type="ARBA" id="ARBA00023242"/>
    </source>
</evidence>
<dbReference type="PANTHER" id="PTHR46004">
    <property type="entry name" value="CYCLIC AMP RESPONSE ELEMENT-BINDING PROTEIN A"/>
    <property type="match status" value="1"/>
</dbReference>
<keyword evidence="4" id="KW-0804">Transcription</keyword>
<feature type="compositionally biased region" description="Low complexity" evidence="7">
    <location>
        <begin position="144"/>
        <end position="155"/>
    </location>
</feature>
<evidence type="ECO:0000256" key="6">
    <source>
        <dbReference type="SAM" id="Coils"/>
    </source>
</evidence>
<evidence type="ECO:0000256" key="7">
    <source>
        <dbReference type="SAM" id="MobiDB-lite"/>
    </source>
</evidence>
<comment type="caution">
    <text evidence="9">The sequence shown here is derived from an EMBL/GenBank/DDBJ whole genome shotgun (WGS) entry which is preliminary data.</text>
</comment>
<dbReference type="GO" id="GO:0035497">
    <property type="term" value="F:cAMP response element binding"/>
    <property type="evidence" value="ECO:0007669"/>
    <property type="project" value="TreeGrafter"/>
</dbReference>